<dbReference type="InterPro" id="IPR036147">
    <property type="entry name" value="Anti-sigma_E_RseA_N_sf"/>
</dbReference>
<dbReference type="InterPro" id="IPR005572">
    <property type="entry name" value="Anti-sigma_E_RseA_N"/>
</dbReference>
<protein>
    <submittedName>
        <fullName evidence="3">Sigma-E factor negative regulatory protein</fullName>
    </submittedName>
</protein>
<evidence type="ECO:0000313" key="4">
    <source>
        <dbReference type="Proteomes" id="UP001596013"/>
    </source>
</evidence>
<dbReference type="SUPFAM" id="SSF89069">
    <property type="entry name" value="N-terminal, cytoplasmic domain of anti-sigmaE factor RseA"/>
    <property type="match status" value="1"/>
</dbReference>
<dbReference type="Proteomes" id="UP001596013">
    <property type="component" value="Unassembled WGS sequence"/>
</dbReference>
<evidence type="ECO:0000259" key="2">
    <source>
        <dbReference type="Pfam" id="PF03872"/>
    </source>
</evidence>
<reference evidence="4" key="1">
    <citation type="journal article" date="2019" name="Int. J. Syst. Evol. Microbiol.">
        <title>The Global Catalogue of Microorganisms (GCM) 10K type strain sequencing project: providing services to taxonomists for standard genome sequencing and annotation.</title>
        <authorList>
            <consortium name="The Broad Institute Genomics Platform"/>
            <consortium name="The Broad Institute Genome Sequencing Center for Infectious Disease"/>
            <person name="Wu L."/>
            <person name="Ma J."/>
        </authorList>
    </citation>
    <scope>NUCLEOTIDE SEQUENCE [LARGE SCALE GENOMIC DNA]</scope>
    <source>
        <strain evidence="4">JCM 17130</strain>
    </source>
</reference>
<organism evidence="3 4">
    <name type="scientific">Rhodanobacter umsongensis</name>
    <dbReference type="NCBI Taxonomy" id="633153"/>
    <lineage>
        <taxon>Bacteria</taxon>
        <taxon>Pseudomonadati</taxon>
        <taxon>Pseudomonadota</taxon>
        <taxon>Gammaproteobacteria</taxon>
        <taxon>Lysobacterales</taxon>
        <taxon>Rhodanobacteraceae</taxon>
        <taxon>Rhodanobacter</taxon>
    </lineage>
</organism>
<comment type="caution">
    <text evidence="3">The sequence shown here is derived from an EMBL/GenBank/DDBJ whole genome shotgun (WGS) entry which is preliminary data.</text>
</comment>
<keyword evidence="4" id="KW-1185">Reference proteome</keyword>
<dbReference type="Gene3D" id="1.10.10.880">
    <property type="entry name" value="Anti sigma-E protein RseA, N-terminal domain"/>
    <property type="match status" value="1"/>
</dbReference>
<feature type="domain" description="Anti sigma-E protein RseA N-terminal" evidence="2">
    <location>
        <begin position="21"/>
        <end position="88"/>
    </location>
</feature>
<dbReference type="InterPro" id="IPR052383">
    <property type="entry name" value="Anti-sigma-E_RseA-like"/>
</dbReference>
<feature type="region of interest" description="Disordered" evidence="1">
    <location>
        <begin position="1"/>
        <end position="25"/>
    </location>
</feature>
<sequence length="230" mass="24258">MKQAGKNQAGNQADIDPNVPESLSAGIDGELSKEQLRFLLRRLDHDPALQQTWTRYHLARDSLRQQLPPMAAAGFAERVMQAISEESAPAGASRRSHWLRWSTGGAIAASVAAAALMIGQPTGDAERMTASTARQGSAVAVAASAVKSTMPAAVPPWLSGNSAGLLSQQASATLGAPFGPNQPAYGRRLSAYPSMHRYRTLDNDDGSYLLLLDPSQQVAPGTARQATAAQ</sequence>
<dbReference type="EMBL" id="JBHSMK010000002">
    <property type="protein sequence ID" value="MFC5435206.1"/>
    <property type="molecule type" value="Genomic_DNA"/>
</dbReference>
<name>A0ABW0JHE0_9GAMM</name>
<dbReference type="Pfam" id="PF03872">
    <property type="entry name" value="RseA_N"/>
    <property type="match status" value="1"/>
</dbReference>
<gene>
    <name evidence="3" type="ORF">ACFPME_01415</name>
</gene>
<dbReference type="RefSeq" id="WP_377301296.1">
    <property type="nucleotide sequence ID" value="NZ_JBHSMK010000002.1"/>
</dbReference>
<dbReference type="PANTHER" id="PTHR38104:SF1">
    <property type="entry name" value="ANTI-SIGMA-E FACTOR RSEA"/>
    <property type="match status" value="1"/>
</dbReference>
<dbReference type="CDD" id="cd16328">
    <property type="entry name" value="RseA_N"/>
    <property type="match status" value="1"/>
</dbReference>
<evidence type="ECO:0000256" key="1">
    <source>
        <dbReference type="SAM" id="MobiDB-lite"/>
    </source>
</evidence>
<feature type="compositionally biased region" description="Polar residues" evidence="1">
    <location>
        <begin position="1"/>
        <end position="11"/>
    </location>
</feature>
<dbReference type="PANTHER" id="PTHR38104">
    <property type="match status" value="1"/>
</dbReference>
<evidence type="ECO:0000313" key="3">
    <source>
        <dbReference type="EMBL" id="MFC5435206.1"/>
    </source>
</evidence>
<accession>A0ABW0JHE0</accession>
<proteinExistence type="predicted"/>